<name>A0A4Y2H9M0_ARAVE</name>
<proteinExistence type="predicted"/>
<dbReference type="InterPro" id="IPR036047">
    <property type="entry name" value="F-box-like_dom_sf"/>
</dbReference>
<dbReference type="PANTHER" id="PTHR20872">
    <property type="match status" value="1"/>
</dbReference>
<feature type="domain" description="F-box" evidence="1">
    <location>
        <begin position="43"/>
        <end position="89"/>
    </location>
</feature>
<dbReference type="EMBL" id="BGPR01001771">
    <property type="protein sequence ID" value="GBM61538.1"/>
    <property type="molecule type" value="Genomic_DNA"/>
</dbReference>
<sequence>MDALYTSEKIFDGDEINPIEIQCIAEKWNSKTVETIAEACEKKGQWSELPSPPLEKIYSFLSRADQVNMSLVCRKWSEGYSSPSVWKTFIFAMTESQLSMDTCPVMKFVRKYNSMFQHVEIKFPEIGYEHKIKTWCRHFILFLQILTSNSQLISVNFRDLLLCFVYIDIATYIDICRAIANFLGSQRHLKRAEFHNCPFKFRQCVELLKELTENSRESLTHLVLRYFVRYKSMKQEQDSTVAHILPMLIGLPSLRTLEIDYSLIFEDMFARQSAAIQTLRKYQTRVLSKIILNYDSNSIKIEDFRVLTSTDWLLLKKLYPDLQVELNFTSDSPSRREVEFLIVPNMPITRLNYTYDDYHRHPSSPMEIDALFDHLLACKTSDHLVSLHLKWILPIQDLISTFIPLFQACKKLKCFQLSMAYPANGIDLLMEYWLVNRPQSLEKVLVDIWNIENECDYTILMCLVAEYVPRLELVGLNVKVDLKDHSPSRPCRNNIYWID</sequence>
<accession>A0A4Y2H9M0</accession>
<dbReference type="SUPFAM" id="SSF81383">
    <property type="entry name" value="F-box domain"/>
    <property type="match status" value="1"/>
</dbReference>
<dbReference type="InterPro" id="IPR032675">
    <property type="entry name" value="LRR_dom_sf"/>
</dbReference>
<comment type="caution">
    <text evidence="2">The sequence shown here is derived from an EMBL/GenBank/DDBJ whole genome shotgun (WGS) entry which is preliminary data.</text>
</comment>
<dbReference type="OrthoDB" id="6409609at2759"/>
<protein>
    <recommendedName>
        <fullName evidence="1">F-box domain-containing protein</fullName>
    </recommendedName>
</protein>
<dbReference type="Gene3D" id="1.20.1280.50">
    <property type="match status" value="1"/>
</dbReference>
<keyword evidence="3" id="KW-1185">Reference proteome</keyword>
<organism evidence="2 3">
    <name type="scientific">Araneus ventricosus</name>
    <name type="common">Orbweaver spider</name>
    <name type="synonym">Epeira ventricosa</name>
    <dbReference type="NCBI Taxonomy" id="182803"/>
    <lineage>
        <taxon>Eukaryota</taxon>
        <taxon>Metazoa</taxon>
        <taxon>Ecdysozoa</taxon>
        <taxon>Arthropoda</taxon>
        <taxon>Chelicerata</taxon>
        <taxon>Arachnida</taxon>
        <taxon>Araneae</taxon>
        <taxon>Araneomorphae</taxon>
        <taxon>Entelegynae</taxon>
        <taxon>Araneoidea</taxon>
        <taxon>Araneidae</taxon>
        <taxon>Araneus</taxon>
    </lineage>
</organism>
<dbReference type="InterPro" id="IPR001810">
    <property type="entry name" value="F-box_dom"/>
</dbReference>
<evidence type="ECO:0000259" key="1">
    <source>
        <dbReference type="PROSITE" id="PS50181"/>
    </source>
</evidence>
<dbReference type="AlphaFoldDB" id="A0A4Y2H9M0"/>
<dbReference type="PANTHER" id="PTHR20872:SF1">
    <property type="entry name" value="F-BOX DOMAIN-CONTAINING PROTEIN"/>
    <property type="match status" value="1"/>
</dbReference>
<dbReference type="Proteomes" id="UP000499080">
    <property type="component" value="Unassembled WGS sequence"/>
</dbReference>
<dbReference type="Pfam" id="PF12937">
    <property type="entry name" value="F-box-like"/>
    <property type="match status" value="1"/>
</dbReference>
<evidence type="ECO:0000313" key="3">
    <source>
        <dbReference type="Proteomes" id="UP000499080"/>
    </source>
</evidence>
<dbReference type="SUPFAM" id="SSF52047">
    <property type="entry name" value="RNI-like"/>
    <property type="match status" value="1"/>
</dbReference>
<gene>
    <name evidence="2" type="ORF">AVEN_72451_1</name>
</gene>
<reference evidence="2 3" key="1">
    <citation type="journal article" date="2019" name="Sci. Rep.">
        <title>Orb-weaving spider Araneus ventricosus genome elucidates the spidroin gene catalogue.</title>
        <authorList>
            <person name="Kono N."/>
            <person name="Nakamura H."/>
            <person name="Ohtoshi R."/>
            <person name="Moran D.A.P."/>
            <person name="Shinohara A."/>
            <person name="Yoshida Y."/>
            <person name="Fujiwara M."/>
            <person name="Mori M."/>
            <person name="Tomita M."/>
            <person name="Arakawa K."/>
        </authorList>
    </citation>
    <scope>NUCLEOTIDE SEQUENCE [LARGE SCALE GENOMIC DNA]</scope>
</reference>
<dbReference type="Gene3D" id="3.80.10.10">
    <property type="entry name" value="Ribonuclease Inhibitor"/>
    <property type="match status" value="1"/>
</dbReference>
<evidence type="ECO:0000313" key="2">
    <source>
        <dbReference type="EMBL" id="GBM61538.1"/>
    </source>
</evidence>
<dbReference type="PROSITE" id="PS50181">
    <property type="entry name" value="FBOX"/>
    <property type="match status" value="1"/>
</dbReference>